<dbReference type="CDD" id="cd15656">
    <property type="entry name" value="PHD4_NSD1"/>
    <property type="match status" value="1"/>
</dbReference>
<dbReference type="Pfam" id="PF22908">
    <property type="entry name" value="PHD_NSD"/>
    <property type="match status" value="1"/>
</dbReference>
<evidence type="ECO:0000256" key="21">
    <source>
        <dbReference type="ARBA" id="ARBA00050654"/>
    </source>
</evidence>
<dbReference type="PROSITE" id="PS50280">
    <property type="entry name" value="SET"/>
    <property type="match status" value="1"/>
</dbReference>
<evidence type="ECO:0000256" key="14">
    <source>
        <dbReference type="ARBA" id="ARBA00022833"/>
    </source>
</evidence>
<keyword evidence="11" id="KW-0479">Metal-binding</keyword>
<dbReference type="InterPro" id="IPR017956">
    <property type="entry name" value="AT_hook_DNA-bd_motif"/>
</dbReference>
<dbReference type="PROSITE" id="PS50016">
    <property type="entry name" value="ZF_PHD_2"/>
    <property type="match status" value="2"/>
</dbReference>
<proteinExistence type="predicted"/>
<feature type="compositionally biased region" description="Polar residues" evidence="26">
    <location>
        <begin position="106"/>
        <end position="123"/>
    </location>
</feature>
<feature type="compositionally biased region" description="Basic and acidic residues" evidence="26">
    <location>
        <begin position="1336"/>
        <end position="1347"/>
    </location>
</feature>
<evidence type="ECO:0000256" key="8">
    <source>
        <dbReference type="ARBA" id="ARBA00022603"/>
    </source>
</evidence>
<dbReference type="InterPro" id="IPR055198">
    <property type="entry name" value="NSD_PHD"/>
</dbReference>
<dbReference type="InterPro" id="IPR047433">
    <property type="entry name" value="SET_NSD1"/>
</dbReference>
<feature type="region of interest" description="Disordered" evidence="26">
    <location>
        <begin position="1"/>
        <end position="75"/>
    </location>
</feature>
<dbReference type="PROSITE" id="PS50868">
    <property type="entry name" value="POST_SET"/>
    <property type="match status" value="1"/>
</dbReference>
<feature type="domain" description="PHD-type" evidence="27">
    <location>
        <begin position="2702"/>
        <end position="2746"/>
    </location>
</feature>
<evidence type="ECO:0000259" key="31">
    <source>
        <dbReference type="PROSITE" id="PS51215"/>
    </source>
</evidence>
<evidence type="ECO:0000256" key="3">
    <source>
        <dbReference type="ARBA" id="ARBA00018028"/>
    </source>
</evidence>
<dbReference type="InterPro" id="IPR046341">
    <property type="entry name" value="SET_dom_sf"/>
</dbReference>
<evidence type="ECO:0000256" key="5">
    <source>
        <dbReference type="ARBA" id="ARBA00022491"/>
    </source>
</evidence>
<keyword evidence="17" id="KW-0805">Transcription regulation</keyword>
<dbReference type="SMART" id="SM00249">
    <property type="entry name" value="PHD"/>
    <property type="match status" value="4"/>
</dbReference>
<feature type="region of interest" description="Disordered" evidence="26">
    <location>
        <begin position="1227"/>
        <end position="1252"/>
    </location>
</feature>
<dbReference type="SMART" id="SM00293">
    <property type="entry name" value="PWWP"/>
    <property type="match status" value="1"/>
</dbReference>
<dbReference type="InterPro" id="IPR050777">
    <property type="entry name" value="SET2_Histone-Lys_MeTrsfase"/>
</dbReference>
<dbReference type="EC" id="2.1.1.357" evidence="22"/>
<evidence type="ECO:0000256" key="16">
    <source>
        <dbReference type="ARBA" id="ARBA00022853"/>
    </source>
</evidence>
<dbReference type="SUPFAM" id="SSF82199">
    <property type="entry name" value="SET domain"/>
    <property type="match status" value="1"/>
</dbReference>
<feature type="compositionally biased region" description="Basic residues" evidence="26">
    <location>
        <begin position="905"/>
        <end position="926"/>
    </location>
</feature>
<reference evidence="33" key="1">
    <citation type="submission" date="2024-04" db="EMBL/GenBank/DDBJ databases">
        <title>Salinicola lusitanus LLJ914,a marine bacterium isolated from the Okinawa Trough.</title>
        <authorList>
            <person name="Li J."/>
        </authorList>
    </citation>
    <scope>NUCLEOTIDE SEQUENCE [LARGE SCALE GENOMIC DNA]</scope>
</reference>
<evidence type="ECO:0000256" key="2">
    <source>
        <dbReference type="ARBA" id="ARBA00004286"/>
    </source>
</evidence>
<feature type="region of interest" description="Disordered" evidence="26">
    <location>
        <begin position="2439"/>
        <end position="2489"/>
    </location>
</feature>
<dbReference type="Proteomes" id="UP001460270">
    <property type="component" value="Unassembled WGS sequence"/>
</dbReference>
<feature type="region of interest" description="Disordered" evidence="26">
    <location>
        <begin position="620"/>
        <end position="663"/>
    </location>
</feature>
<dbReference type="InterPro" id="IPR000313">
    <property type="entry name" value="PWWP_dom"/>
</dbReference>
<feature type="compositionally biased region" description="Low complexity" evidence="26">
    <location>
        <begin position="32"/>
        <end position="45"/>
    </location>
</feature>
<feature type="compositionally biased region" description="Acidic residues" evidence="26">
    <location>
        <begin position="3301"/>
        <end position="3318"/>
    </location>
</feature>
<evidence type="ECO:0000313" key="33">
    <source>
        <dbReference type="Proteomes" id="UP001460270"/>
    </source>
</evidence>
<dbReference type="InterPro" id="IPR047426">
    <property type="entry name" value="PHD1_NSD1_2"/>
</dbReference>
<dbReference type="PANTHER" id="PTHR22884">
    <property type="entry name" value="SET DOMAIN PROTEINS"/>
    <property type="match status" value="1"/>
</dbReference>
<evidence type="ECO:0000256" key="9">
    <source>
        <dbReference type="ARBA" id="ARBA00022679"/>
    </source>
</evidence>
<evidence type="ECO:0000259" key="28">
    <source>
        <dbReference type="PROSITE" id="PS50280"/>
    </source>
</evidence>
<keyword evidence="20" id="KW-0539">Nucleus</keyword>
<keyword evidence="10" id="KW-0949">S-adenosyl-L-methionine</keyword>
<dbReference type="InterPro" id="IPR047432">
    <property type="entry name" value="PHD5_NSD1"/>
</dbReference>
<feature type="domain" description="PWWP" evidence="29">
    <location>
        <begin position="266"/>
        <end position="331"/>
    </location>
</feature>
<dbReference type="InterPro" id="IPR047430">
    <property type="entry name" value="PHD4_NSD1"/>
</dbReference>
<feature type="region of interest" description="Disordered" evidence="26">
    <location>
        <begin position="2305"/>
        <end position="2324"/>
    </location>
</feature>
<dbReference type="Gene3D" id="2.170.270.10">
    <property type="entry name" value="SET domain"/>
    <property type="match status" value="1"/>
</dbReference>
<feature type="domain" description="SET" evidence="28">
    <location>
        <begin position="2937"/>
        <end position="3054"/>
    </location>
</feature>
<keyword evidence="33" id="KW-1185">Reference proteome</keyword>
<feature type="compositionally biased region" description="Basic residues" evidence="26">
    <location>
        <begin position="3092"/>
        <end position="3102"/>
    </location>
</feature>
<feature type="region of interest" description="Disordered" evidence="26">
    <location>
        <begin position="165"/>
        <end position="215"/>
    </location>
</feature>
<evidence type="ECO:0000256" key="11">
    <source>
        <dbReference type="ARBA" id="ARBA00022723"/>
    </source>
</evidence>
<dbReference type="InterPro" id="IPR019787">
    <property type="entry name" value="Znf_PHD-finger"/>
</dbReference>
<evidence type="ECO:0000256" key="17">
    <source>
        <dbReference type="ARBA" id="ARBA00023015"/>
    </source>
</evidence>
<dbReference type="InterPro" id="IPR011011">
    <property type="entry name" value="Znf_FYVE_PHD"/>
</dbReference>
<dbReference type="EMBL" id="JBBPFD010000005">
    <property type="protein sequence ID" value="KAK7925074.1"/>
    <property type="molecule type" value="Genomic_DNA"/>
</dbReference>
<comment type="catalytic activity">
    <reaction evidence="21">
        <text>L-lysyl(36)-[histone H3] + 2 S-adenosyl-L-methionine = N(6),N(6)-dimethyl-L-lysyl(36)-[histone H3] + 2 S-adenosyl-L-homocysteine + 2 H(+)</text>
        <dbReference type="Rhea" id="RHEA:60308"/>
        <dbReference type="Rhea" id="RHEA-COMP:9785"/>
        <dbReference type="Rhea" id="RHEA-COMP:9787"/>
        <dbReference type="ChEBI" id="CHEBI:15378"/>
        <dbReference type="ChEBI" id="CHEBI:29969"/>
        <dbReference type="ChEBI" id="CHEBI:57856"/>
        <dbReference type="ChEBI" id="CHEBI:59789"/>
        <dbReference type="ChEBI" id="CHEBI:61976"/>
        <dbReference type="EC" id="2.1.1.357"/>
    </reaction>
</comment>
<dbReference type="CDD" id="cd15648">
    <property type="entry name" value="PHD1_NSD1_2"/>
    <property type="match status" value="1"/>
</dbReference>
<keyword evidence="13 25" id="KW-0863">Zinc-finger</keyword>
<feature type="region of interest" description="Disordered" evidence="26">
    <location>
        <begin position="551"/>
        <end position="584"/>
    </location>
</feature>
<dbReference type="GO" id="GO:0140954">
    <property type="term" value="F:histone H3K36 dimethyltransferase activity"/>
    <property type="evidence" value="ECO:0007669"/>
    <property type="project" value="UniProtKB-EC"/>
</dbReference>
<feature type="domain" description="Post-SET" evidence="30">
    <location>
        <begin position="3061"/>
        <end position="3077"/>
    </location>
</feature>
<evidence type="ECO:0000313" key="32">
    <source>
        <dbReference type="EMBL" id="KAK7925074.1"/>
    </source>
</evidence>
<feature type="region of interest" description="Disordered" evidence="26">
    <location>
        <begin position="3286"/>
        <end position="3342"/>
    </location>
</feature>
<gene>
    <name evidence="32" type="ORF">WMY93_007384</name>
</gene>
<feature type="region of interest" description="Disordered" evidence="26">
    <location>
        <begin position="2060"/>
        <end position="2085"/>
    </location>
</feature>
<dbReference type="GO" id="GO:0008270">
    <property type="term" value="F:zinc ion binding"/>
    <property type="evidence" value="ECO:0007669"/>
    <property type="project" value="UniProtKB-KW"/>
</dbReference>
<keyword evidence="5" id="KW-0678">Repressor</keyword>
<comment type="subcellular location">
    <subcellularLocation>
        <location evidence="2">Chromosome</location>
    </subcellularLocation>
    <subcellularLocation>
        <location evidence="1">Nucleus</location>
    </subcellularLocation>
</comment>
<keyword evidence="9" id="KW-0808">Transferase</keyword>
<keyword evidence="6" id="KW-1017">Isopeptide bond</keyword>
<feature type="compositionally biased region" description="Basic and acidic residues" evidence="26">
    <location>
        <begin position="989"/>
        <end position="999"/>
    </location>
</feature>
<sequence length="3342" mass="372483">MSGSFARRDTVMSATSSLKRAPVYGFSKRDSSSPSPSPAASSYSPLHRLQHLTSRVSQPDPPQTPPEPEHSWDWMRTKETKADSKCKWIDCHSRKSSKIQDKDDTFASSSIGHKQSDTPIGNHQNEDGASDKNNCFSGPPSPAFSLDSNSPFANGFLHFESSLFEDEDEESSSKLPDIGGERDLTGHGESLTPAPNASGVNMENAEAEKSVKVVTRSQSSGQRRRYWDGSDDEWESDTELFLFADSPLRNALSTQSKTLAPVKYFEGEVVWAKLSRRPWWPCEVTADPSQGCYHKEKESSDRPCRLYYIRTFGENAEEQWLEDKFIHIFHGGYQFDQLLRSKGKHKDKSKKNTIAKRFLDSWSCSVAEAEALLEERSNMASSFLSALDDLPPQRPQTPELEALPASSDLSPADTSHPNIGSISFLNEFSFTNKTSTLTKTSGKKKAKSKLKTPAPNPLEHDSEECPYCDLDSVPKILCPKALERKSKLSLSTDSQMSAQDKDVKAHQPEVQTGLWFSKSSKDRRPKTLPDRTLFSKMVRFLKPSFSFGEQTYKSKPSENAILEPQVQLKDKTEEPLGAKKHLEDKLESYTDDKSVSNTKIDMFVDENRFSNSQNVINPLRNLETNSSTNNDVTSLNNDLATSSKSSFANKSKSSKNKHTKKSRKKPILFEQNIIPTIVEECLIPGIILDETNPLIKLMKEAALLSKPKFRLGSITTSKTLAGSIIESETKSYNTKKGKYKRKKQKVGRPSKKKCKAVRQIIQDNREEIVSQTETKPTIANESKETIEQCSENASKVEVKTDEATSKSEGKEAKKRGRPPKTRQPLPKLTHLGSTLRCIEKLSRQELLNSLKEAEAAKQKNVRPAKNPPEMLASKADEHFDCPEKVLQKAEEPSKSATALEAKMAKQSKKSRRLKAGRPSKIKRKKSKETLNFVPEVVENSEDLHVANKQEDAIDLSVQELEKSDVEKPSKADRSANFTPSKISDNVEDICDHGETKESKNVQAQSIRLTEKEASIVSETDWEIGQNNNQIESKSFDDDLVKDFEKTKIIPVLTLESEKDFSLDEFSATDDKGGSEIVKSKRGRVGRPPKRHYRKSMPRLSKQNETSNQATQNLTTVDANVAKDSEISQDRKLQAGANASPLPNQISKDLTSERQYDFVKNLCDYGTKSKDSKLSLMELKVKTNAKKLAEKHKARIDDQFEDYQISNAINLSHQQVLSANEDFFQSSNKTKVEEKRRNFKKSSSKQPKDRYGRFTSFQRLSQELASQYDSPLEATSENMLELNIAKLSLEDSRDMSESTAAETKNSNAENVANVGQEQALTQDDVGTSKLSTSKQMLESEGKEKKCDQSKQPLVKKLKVGQPPKDNLQTGENVIHLSSFEDWKKHKTHDSDASKVNLEELEVTSECTVPIVKKLKVGRSSKVNSNSQLCTEGLEEENNPQKGSRMSDSVAAKINLIDTLNSKHSRKLNDDHPRKSESDYDMATKNAETLNMTKDNAKDMHFLTEATSHAKIAPKLGLNQASQKIVDQLISREVAKTSDHKSNVNLEVLSKHSVVKNIKERSSAKTDCTPNQTEVEKIINDEVTKGKNVLEVDKTRLANVESARPVVQKRKVGRPCSTPSKVDNVSHEKCLANNDVKTDNSDTDIVHLEEKIVASEAIKTPTIQKRKVGQIPDDLAVKMSNDLVTMEKSHVKAKQIDKLKVSIPTKYLPEALTKQVSQNANMETVKSCSENKNSQLNVLKVSSSNKIIMESSANQTSEVSGTDMRGNKKSQTTDKCVKVLKANANLEITEILLDSPNRHCWISIKMSNIQKRILSLLETMVKTQISNEFAPVLDAKSVNLRTDLASSQQSPQEYFAKSSLRKNVPEKDFKRTAEENNFARIKNRASDTKLKVKKCVINLSQSMKGTIYKDFTSQKADYGKRLASSQNYEETTSNYESQLQKKTSAVAIIDDGKDSSKSSYLKNKFDGLVGNSSQTLASVCSERKRVSDVKQLPDLPKSKGAKAYEKFKCKLVNSTEKSLATVADSLENDRTYSGGETSRKGTQQTSDVDRFECISVDSSTPQHTLVEKHKKKEAKSLNKSLPEQPAHLPASSRLMTRAFEAMEDTEHRQEAEKSKKHANLPQKMPKDGHSSTWKPETNLDFCSDLDSVENYCNNEFSSPSTSPISSTFSETNNYEADVKSEEEGVLISSTPPVDFIPLTSKVSTKIDELSFQSVNDSSNGKPFKADANYKFSTFLMMIKDLHDTREKDGAPLELEIGPPSAHIKKEPMIMPEVEVTNQESTSTESEESQSPKKLYLKKTSSIWVKKKSKTGRCGPGVPGIEGPVGDQISSISEQAASQNACVFPEMQTPPPEEPSSASPPELQLPCAENSSSQNAPGIAVDTLTPPPETEPAPTEAQVKETEGSSVLEKKRKRKPTQKILEYCLEAEAAPSLKKKVKAVRNYLNPPPQSDPHAPADQTSPSPDLGPGFSPGLDPDVEEPKAEEEAASEEFELSLPLDPQCHEEQEMDLSLDQSDLLLDEAGLSQRKIIGDRGGPASMKENICQVCEKTGELLLCEGQCCGAFHLACISLAQAPKGKFICPECKSGVHTCFVCKKRSEDVRRCMIPVCGKFYHGECIAAFGPTAPTVNRGFRCSIHACLTCHLSNPSSSSLSKGRLVRCVRCPVAYHATDLCMAAGCRILSSNSIVCPSHFIPRKGVKNHEHVNVSWCFVCTEGGSLLCCESCPAAFHRECLNIDMPKGSWFCNDCKSGKKPRIKDILWVKVGRYRWWPAEVSHPKSIPENIQKMRHDVGEFPVHFFGSNDYLWTYQARVFPYMDVDANSKEKMGKGVDATYKKALEEAAVRFRELQAEKELRQLQEDRKNDRKPPPYKHIKVNRPIGKVQIFNADLSEIPRCNCKASDDSPCGMDSECINRMLLYECHPQVCPAGEKCLNQAFTKREYSSVEIFRTLSRGWGLRCSHDIKKGQFVSEYVGEVIDEEECRSRIRDAQENDIGNFYMLTLDKDRIIDAGPKGNEARFMNHSCRPNCETQKWTVSGDTRVGLFALEDIPAGTELTFNYNLECLGNGKTVCKCGAPNCSGFLGVRPKNNPPPSEDRGRKYKRRGRRKSRAVLTKEREDECFSCGDGGQLVSCKKPGCPKVYHADCLQLTKRPAGRWECPRHQCDVCGKEAKSYCEMCPSSFCDQHKEGLLFKSKLDGKLCCTEHDPCGPNPLEPGEIREYQPSGAEEIPPYQPPENSSITYGLGMAVIPTTSANNNNNTSSTIMSSCEGNTSPAFSIPITLAQSGSERSCSSPPCFELPHYSPISSYDEEEEEDEDVEQDLVEQGEEKSDPESLEFLEIKDDDYEDDD</sequence>
<feature type="region of interest" description="Disordered" evidence="26">
    <location>
        <begin position="3078"/>
        <end position="3102"/>
    </location>
</feature>
<dbReference type="InterPro" id="IPR013083">
    <property type="entry name" value="Znf_RING/FYVE/PHD"/>
</dbReference>
<evidence type="ECO:0000256" key="25">
    <source>
        <dbReference type="PROSITE-ProRule" id="PRU00146"/>
    </source>
</evidence>
<feature type="region of interest" description="Disordered" evidence="26">
    <location>
        <begin position="1290"/>
        <end position="1368"/>
    </location>
</feature>
<feature type="compositionally biased region" description="Basic residues" evidence="26">
    <location>
        <begin position="441"/>
        <end position="450"/>
    </location>
</feature>
<keyword evidence="14" id="KW-0862">Zinc</keyword>
<feature type="region of interest" description="Disordered" evidence="26">
    <location>
        <begin position="2101"/>
        <end position="2134"/>
    </location>
</feature>
<evidence type="ECO:0000259" key="30">
    <source>
        <dbReference type="PROSITE" id="PS50868"/>
    </source>
</evidence>
<dbReference type="GO" id="GO:0003712">
    <property type="term" value="F:transcription coregulator activity"/>
    <property type="evidence" value="ECO:0007669"/>
    <property type="project" value="UniProtKB-ARBA"/>
</dbReference>
<organism evidence="32 33">
    <name type="scientific">Mugilogobius chulae</name>
    <name type="common">yellowstripe goby</name>
    <dbReference type="NCBI Taxonomy" id="88201"/>
    <lineage>
        <taxon>Eukaryota</taxon>
        <taxon>Metazoa</taxon>
        <taxon>Chordata</taxon>
        <taxon>Craniata</taxon>
        <taxon>Vertebrata</taxon>
        <taxon>Euteleostomi</taxon>
        <taxon>Actinopterygii</taxon>
        <taxon>Neopterygii</taxon>
        <taxon>Teleostei</taxon>
        <taxon>Neoteleostei</taxon>
        <taxon>Acanthomorphata</taxon>
        <taxon>Gobiaria</taxon>
        <taxon>Gobiiformes</taxon>
        <taxon>Gobioidei</taxon>
        <taxon>Gobiidae</taxon>
        <taxon>Gobionellinae</taxon>
        <taxon>Mugilogobius</taxon>
    </lineage>
</organism>
<dbReference type="InterPro" id="IPR055197">
    <property type="entry name" value="PHDvar_NSD"/>
</dbReference>
<evidence type="ECO:0000256" key="6">
    <source>
        <dbReference type="ARBA" id="ARBA00022499"/>
    </source>
</evidence>
<feature type="compositionally biased region" description="Basic and acidic residues" evidence="26">
    <location>
        <begin position="2102"/>
        <end position="2111"/>
    </location>
</feature>
<keyword evidence="4" id="KW-0158">Chromosome</keyword>
<evidence type="ECO:0000256" key="22">
    <source>
        <dbReference type="ARBA" id="ARBA00066810"/>
    </source>
</evidence>
<dbReference type="Gene3D" id="3.30.40.10">
    <property type="entry name" value="Zinc/RING finger domain, C3HC4 (zinc finger)"/>
    <property type="match status" value="4"/>
</dbReference>
<dbReference type="SMART" id="SM00317">
    <property type="entry name" value="SET"/>
    <property type="match status" value="1"/>
</dbReference>
<feature type="compositionally biased region" description="Polar residues" evidence="26">
    <location>
        <begin position="769"/>
        <end position="780"/>
    </location>
</feature>
<evidence type="ECO:0000256" key="15">
    <source>
        <dbReference type="ARBA" id="ARBA00022843"/>
    </source>
</evidence>
<evidence type="ECO:0000259" key="27">
    <source>
        <dbReference type="PROSITE" id="PS50016"/>
    </source>
</evidence>
<feature type="compositionally biased region" description="Basic and acidic residues" evidence="26">
    <location>
        <begin position="1"/>
        <end position="10"/>
    </location>
</feature>
<feature type="region of interest" description="Disordered" evidence="26">
    <location>
        <begin position="960"/>
        <end position="1006"/>
    </location>
</feature>
<dbReference type="GO" id="GO:0003677">
    <property type="term" value="F:DNA binding"/>
    <property type="evidence" value="ECO:0007669"/>
    <property type="project" value="InterPro"/>
</dbReference>
<dbReference type="SMART" id="SM00384">
    <property type="entry name" value="AT_hook"/>
    <property type="match status" value="4"/>
</dbReference>
<dbReference type="Pfam" id="PF00855">
    <property type="entry name" value="PWWP"/>
    <property type="match status" value="2"/>
</dbReference>
<keyword evidence="19" id="KW-0804">Transcription</keyword>
<feature type="domain" description="AWS" evidence="31">
    <location>
        <begin position="2885"/>
        <end position="2935"/>
    </location>
</feature>
<dbReference type="CDD" id="cd15659">
    <property type="entry name" value="PHD5_NSD1"/>
    <property type="match status" value="1"/>
</dbReference>
<evidence type="ECO:0000256" key="10">
    <source>
        <dbReference type="ARBA" id="ARBA00022691"/>
    </source>
</evidence>
<dbReference type="FunFam" id="3.30.40.10:FF:000201">
    <property type="entry name" value="Histone-lysine N-methyltransferase"/>
    <property type="match status" value="1"/>
</dbReference>
<dbReference type="InterPro" id="IPR059153">
    <property type="entry name" value="NSD_PHD-1st"/>
</dbReference>
<dbReference type="SUPFAM" id="SSF63748">
    <property type="entry name" value="Tudor/PWWP/MBT"/>
    <property type="match status" value="2"/>
</dbReference>
<dbReference type="FunFam" id="3.30.40.10:FF:000093">
    <property type="entry name" value="Histone-lysine N-methyltransferase"/>
    <property type="match status" value="1"/>
</dbReference>
<dbReference type="CDD" id="cd19210">
    <property type="entry name" value="SET_NSD1"/>
    <property type="match status" value="1"/>
</dbReference>
<feature type="region of interest" description="Disordered" evidence="26">
    <location>
        <begin position="93"/>
        <end position="150"/>
    </location>
</feature>
<dbReference type="FunFam" id="3.30.40.10:FF:000025">
    <property type="entry name" value="Histone-lysine N-methyltransferase"/>
    <property type="match status" value="1"/>
</dbReference>
<evidence type="ECO:0000256" key="4">
    <source>
        <dbReference type="ARBA" id="ARBA00022454"/>
    </source>
</evidence>
<comment type="caution">
    <text evidence="32">The sequence shown here is derived from an EMBL/GenBank/DDBJ whole genome shotgun (WGS) entry which is preliminary data.</text>
</comment>
<keyword evidence="16" id="KW-0156">Chromatin regulator</keyword>
<feature type="region of interest" description="Disordered" evidence="26">
    <location>
        <begin position="889"/>
        <end position="927"/>
    </location>
</feature>
<protein>
    <recommendedName>
        <fullName evidence="3">Histone-lysine N-methyltransferase, H3 lysine-36 specific</fullName>
        <ecNumber evidence="22">2.1.1.357</ecNumber>
    </recommendedName>
    <alternativeName>
        <fullName evidence="23">H3-K36-HMTase</fullName>
    </alternativeName>
    <alternativeName>
        <fullName evidence="24">Nuclear receptor-binding SET domain-containing protein 1</fullName>
    </alternativeName>
</protein>
<accession>A0AAW0PJB0</accession>
<feature type="domain" description="PHD-type" evidence="27">
    <location>
        <begin position="2537"/>
        <end position="2583"/>
    </location>
</feature>
<dbReference type="InterPro" id="IPR003616">
    <property type="entry name" value="Post-SET_dom"/>
</dbReference>
<evidence type="ECO:0000256" key="1">
    <source>
        <dbReference type="ARBA" id="ARBA00004123"/>
    </source>
</evidence>
<dbReference type="Pfam" id="PF00856">
    <property type="entry name" value="SET"/>
    <property type="match status" value="1"/>
</dbReference>
<dbReference type="InterPro" id="IPR019786">
    <property type="entry name" value="Zinc_finger_PHD-type_CS"/>
</dbReference>
<feature type="region of interest" description="Disordered" evidence="26">
    <location>
        <begin position="437"/>
        <end position="459"/>
    </location>
</feature>
<dbReference type="Pfam" id="PF17982">
    <property type="entry name" value="C5HCH"/>
    <property type="match status" value="1"/>
</dbReference>
<keyword evidence="8" id="KW-0489">Methyltransferase</keyword>
<dbReference type="FunFam" id="2.170.270.10:FF:000002">
    <property type="entry name" value="Histone-lysine N-methyltransferase"/>
    <property type="match status" value="1"/>
</dbReference>
<evidence type="ECO:0000256" key="12">
    <source>
        <dbReference type="ARBA" id="ARBA00022737"/>
    </source>
</evidence>
<dbReference type="PROSITE" id="PS50812">
    <property type="entry name" value="PWWP"/>
    <property type="match status" value="2"/>
</dbReference>
<feature type="compositionally biased region" description="Acidic residues" evidence="26">
    <location>
        <begin position="3326"/>
        <end position="3342"/>
    </location>
</feature>
<dbReference type="Pfam" id="PF17907">
    <property type="entry name" value="AWS"/>
    <property type="match status" value="1"/>
</dbReference>
<dbReference type="GO" id="GO:0032259">
    <property type="term" value="P:methylation"/>
    <property type="evidence" value="ECO:0007669"/>
    <property type="project" value="UniProtKB-KW"/>
</dbReference>
<feature type="region of interest" description="Disordered" evidence="26">
    <location>
        <begin position="2342"/>
        <end position="2410"/>
    </location>
</feature>
<dbReference type="InterPro" id="IPR041306">
    <property type="entry name" value="C5HCH"/>
</dbReference>
<dbReference type="GO" id="GO:0005654">
    <property type="term" value="C:nucleoplasm"/>
    <property type="evidence" value="ECO:0007669"/>
    <property type="project" value="UniProtKB-ARBA"/>
</dbReference>
<dbReference type="InterPro" id="IPR001965">
    <property type="entry name" value="Znf_PHD"/>
</dbReference>
<dbReference type="SUPFAM" id="SSF57903">
    <property type="entry name" value="FYVE/PHD zinc finger"/>
    <property type="match status" value="3"/>
</dbReference>
<feature type="region of interest" description="Disordered" evidence="26">
    <location>
        <begin position="1062"/>
        <end position="1112"/>
    </location>
</feature>
<keyword evidence="7" id="KW-0597">Phosphoprotein</keyword>
<feature type="compositionally biased region" description="Basic and acidic residues" evidence="26">
    <location>
        <begin position="794"/>
        <end position="811"/>
    </location>
</feature>
<dbReference type="InterPro" id="IPR006560">
    <property type="entry name" value="AWS_dom"/>
</dbReference>
<feature type="compositionally biased region" description="Polar residues" evidence="26">
    <location>
        <begin position="1100"/>
        <end position="1112"/>
    </location>
</feature>
<dbReference type="GO" id="GO:0006355">
    <property type="term" value="P:regulation of DNA-templated transcription"/>
    <property type="evidence" value="ECO:0007669"/>
    <property type="project" value="UniProtKB-ARBA"/>
</dbReference>
<dbReference type="PROSITE" id="PS51215">
    <property type="entry name" value="AWS"/>
    <property type="match status" value="1"/>
</dbReference>
<dbReference type="FunFam" id="2.30.30.140:FF:000004">
    <property type="entry name" value="Histone-lysine N-methyltransferase"/>
    <property type="match status" value="1"/>
</dbReference>
<feature type="compositionally biased region" description="Basic residues" evidence="26">
    <location>
        <begin position="1079"/>
        <end position="1096"/>
    </location>
</feature>
<evidence type="ECO:0000256" key="18">
    <source>
        <dbReference type="ARBA" id="ARBA00023159"/>
    </source>
</evidence>
<feature type="compositionally biased region" description="Basic residues" evidence="26">
    <location>
        <begin position="652"/>
        <end position="663"/>
    </location>
</feature>
<feature type="domain" description="PWWP" evidence="29">
    <location>
        <begin position="2751"/>
        <end position="2813"/>
    </location>
</feature>
<dbReference type="Pfam" id="PF23011">
    <property type="entry name" value="PHD-1st_NSD"/>
    <property type="match status" value="1"/>
</dbReference>
<keyword evidence="12" id="KW-0677">Repeat</keyword>
<evidence type="ECO:0000259" key="29">
    <source>
        <dbReference type="PROSITE" id="PS50812"/>
    </source>
</evidence>
<dbReference type="InterPro" id="IPR001214">
    <property type="entry name" value="SET_dom"/>
</dbReference>
<evidence type="ECO:0000256" key="13">
    <source>
        <dbReference type="ARBA" id="ARBA00022771"/>
    </source>
</evidence>
<evidence type="ECO:0000256" key="26">
    <source>
        <dbReference type="SAM" id="MobiDB-lite"/>
    </source>
</evidence>
<feature type="compositionally biased region" description="Basic and acidic residues" evidence="26">
    <location>
        <begin position="93"/>
        <end position="105"/>
    </location>
</feature>
<keyword evidence="15" id="KW-0832">Ubl conjugation</keyword>
<feature type="region of interest" description="Disordered" evidence="26">
    <location>
        <begin position="767"/>
        <end position="833"/>
    </location>
</feature>
<dbReference type="SMART" id="SM00570">
    <property type="entry name" value="AWS"/>
    <property type="match status" value="1"/>
</dbReference>
<evidence type="ECO:0000256" key="24">
    <source>
        <dbReference type="ARBA" id="ARBA00081785"/>
    </source>
</evidence>
<name>A0AAW0PJB0_9GOBI</name>
<feature type="compositionally biased region" description="Basic and acidic residues" evidence="26">
    <location>
        <begin position="568"/>
        <end position="584"/>
    </location>
</feature>
<feature type="compositionally biased region" description="Polar residues" evidence="26">
    <location>
        <begin position="1296"/>
        <end position="1335"/>
    </location>
</feature>
<keyword evidence="18" id="KW-0010">Activator</keyword>
<feature type="compositionally biased region" description="Polar residues" evidence="26">
    <location>
        <begin position="620"/>
        <end position="641"/>
    </location>
</feature>
<evidence type="ECO:0000256" key="7">
    <source>
        <dbReference type="ARBA" id="ARBA00022553"/>
    </source>
</evidence>
<feature type="compositionally biased region" description="Low complexity" evidence="26">
    <location>
        <begin position="642"/>
        <end position="651"/>
    </location>
</feature>
<dbReference type="SMART" id="SM00508">
    <property type="entry name" value="PostSET"/>
    <property type="match status" value="1"/>
</dbReference>
<evidence type="ECO:0000256" key="20">
    <source>
        <dbReference type="ARBA" id="ARBA00023242"/>
    </source>
</evidence>
<feature type="compositionally biased region" description="Basic and acidic residues" evidence="26">
    <location>
        <begin position="960"/>
        <end position="973"/>
    </location>
</feature>
<dbReference type="PROSITE" id="PS01359">
    <property type="entry name" value="ZF_PHD_1"/>
    <property type="match status" value="1"/>
</dbReference>
<dbReference type="FunFam" id="3.30.40.10:FF:000106">
    <property type="entry name" value="Histone-lysine N-methyltransferase"/>
    <property type="match status" value="1"/>
</dbReference>
<evidence type="ECO:0000256" key="23">
    <source>
        <dbReference type="ARBA" id="ARBA00080495"/>
    </source>
</evidence>
<dbReference type="Pfam" id="PF23004">
    <property type="entry name" value="PHDvar_NSD"/>
    <property type="match status" value="1"/>
</dbReference>
<dbReference type="Gene3D" id="2.30.30.140">
    <property type="match status" value="2"/>
</dbReference>
<feature type="region of interest" description="Disordered" evidence="26">
    <location>
        <begin position="388"/>
        <end position="413"/>
    </location>
</feature>
<dbReference type="GO" id="GO:0016922">
    <property type="term" value="F:nuclear receptor binding"/>
    <property type="evidence" value="ECO:0007669"/>
    <property type="project" value="UniProtKB-ARBA"/>
</dbReference>
<dbReference type="GO" id="GO:0005694">
    <property type="term" value="C:chromosome"/>
    <property type="evidence" value="ECO:0007669"/>
    <property type="project" value="UniProtKB-SubCell"/>
</dbReference>
<evidence type="ECO:0000256" key="19">
    <source>
        <dbReference type="ARBA" id="ARBA00023163"/>
    </source>
</evidence>